<dbReference type="Pfam" id="PF00258">
    <property type="entry name" value="Flavodoxin_1"/>
    <property type="match status" value="1"/>
</dbReference>
<evidence type="ECO:0000256" key="4">
    <source>
        <dbReference type="ARBA" id="ARBA00022630"/>
    </source>
</evidence>
<dbReference type="KEGG" id="trs:Terro_1213"/>
<dbReference type="Pfam" id="PF00667">
    <property type="entry name" value="FAD_binding_1"/>
    <property type="match status" value="1"/>
</dbReference>
<dbReference type="InterPro" id="IPR008254">
    <property type="entry name" value="Flavodoxin/NO_synth"/>
</dbReference>
<evidence type="ECO:0000256" key="5">
    <source>
        <dbReference type="ARBA" id="ARBA00022643"/>
    </source>
</evidence>
<reference evidence="13 14" key="1">
    <citation type="submission" date="2012-06" db="EMBL/GenBank/DDBJ databases">
        <title>Complete genome of Terriglobus roseus DSM 18391.</title>
        <authorList>
            <consortium name="US DOE Joint Genome Institute (JGI-PGF)"/>
            <person name="Lucas S."/>
            <person name="Copeland A."/>
            <person name="Lapidus A."/>
            <person name="Glavina del Rio T."/>
            <person name="Dalin E."/>
            <person name="Tice H."/>
            <person name="Bruce D."/>
            <person name="Goodwin L."/>
            <person name="Pitluck S."/>
            <person name="Peters L."/>
            <person name="Mikhailova N."/>
            <person name="Munk A.C.C."/>
            <person name="Kyrpides N."/>
            <person name="Mavromatis K."/>
            <person name="Ivanova N."/>
            <person name="Brettin T."/>
            <person name="Detter J.C."/>
            <person name="Han C."/>
            <person name="Larimer F."/>
            <person name="Land M."/>
            <person name="Hauser L."/>
            <person name="Markowitz V."/>
            <person name="Cheng J.-F."/>
            <person name="Hugenholtz P."/>
            <person name="Woyke T."/>
            <person name="Wu D."/>
            <person name="Brambilla E."/>
            <person name="Klenk H.-P."/>
            <person name="Eisen J.A."/>
        </authorList>
    </citation>
    <scope>NUCLEOTIDE SEQUENCE [LARGE SCALE GENOMIC DNA]</scope>
    <source>
        <strain evidence="14">DSM 18391 / NRRL B-41598 / KBS 63</strain>
    </source>
</reference>
<evidence type="ECO:0000259" key="12">
    <source>
        <dbReference type="PROSITE" id="PS51384"/>
    </source>
</evidence>
<dbReference type="GO" id="GO:0010181">
    <property type="term" value="F:FMN binding"/>
    <property type="evidence" value="ECO:0007669"/>
    <property type="project" value="InterPro"/>
</dbReference>
<evidence type="ECO:0000256" key="8">
    <source>
        <dbReference type="ARBA" id="ARBA00023002"/>
    </source>
</evidence>
<dbReference type="InterPro" id="IPR023173">
    <property type="entry name" value="NADPH_Cyt_P450_Rdtase_alpha"/>
</dbReference>
<name>I3ZE55_TERRK</name>
<dbReference type="InterPro" id="IPR003097">
    <property type="entry name" value="CysJ-like_FAD-binding"/>
</dbReference>
<keyword evidence="6" id="KW-0274">FAD</keyword>
<dbReference type="SUPFAM" id="SSF63380">
    <property type="entry name" value="Riboflavin synthase domain-like"/>
    <property type="match status" value="1"/>
</dbReference>
<dbReference type="GO" id="GO:0019344">
    <property type="term" value="P:cysteine biosynthetic process"/>
    <property type="evidence" value="ECO:0007669"/>
    <property type="project" value="UniProtKB-KW"/>
</dbReference>
<keyword evidence="9" id="KW-0028">Amino-acid biosynthesis</keyword>
<organism evidence="13 14">
    <name type="scientific">Terriglobus roseus (strain DSM 18391 / NRRL B-41598 / KBS 63)</name>
    <dbReference type="NCBI Taxonomy" id="926566"/>
    <lineage>
        <taxon>Bacteria</taxon>
        <taxon>Pseudomonadati</taxon>
        <taxon>Acidobacteriota</taxon>
        <taxon>Terriglobia</taxon>
        <taxon>Terriglobales</taxon>
        <taxon>Acidobacteriaceae</taxon>
        <taxon>Terriglobus</taxon>
    </lineage>
</organism>
<evidence type="ECO:0000256" key="9">
    <source>
        <dbReference type="ARBA" id="ARBA00023192"/>
    </source>
</evidence>
<dbReference type="eggNOG" id="COG0369">
    <property type="taxonomic scope" value="Bacteria"/>
</dbReference>
<accession>I3ZE55</accession>
<dbReference type="Gene3D" id="3.40.50.80">
    <property type="entry name" value="Nucleotide-binding domain of ferredoxin-NADP reductase (FNR) module"/>
    <property type="match status" value="1"/>
</dbReference>
<dbReference type="PROSITE" id="PS51384">
    <property type="entry name" value="FAD_FR"/>
    <property type="match status" value="1"/>
</dbReference>
<sequence length="585" mass="64346">MSVPFLPDNAPFSTEQRAWLNGFLAGLFSAAPTAAAAVDPLQLAVYFASQSGTAERLAKKLVKELKAQGHVAELASLAKVTLADVAGKQHALFLVSTYGEGDPPESSISFRDSLFADGAPKLDAMRYAVFALGDRHYEQFCKFGADVDERLRALGATRLMARVDADVDVDVPFEQWKTALRPHLTQAQVPGVVASTAPVAVACAAESAPASPGHSRDNPFHAEMRERKPLTRDVSSKMTMHLSFGLADSDVHYQAGDACGVIAQNDPELVEEILTLLPFAADTKIEVAKSGVTTVRDALLHHLQPTRLTRKIVQHFAARTEAKPLTTLLLPEEASHLDSFMWDRGLVDLLHEYPGSVSEPAELVSMLPRLSPRLYSISSSPAAHGREVHCTIAVVRYRSHNRERGGIASTMLSDRVRVGERLPIYIQPNKKFRLPASDVPMIMIGPGTGIAPFRAFLHERQALGHGGRNWLFFGERSAQTDFLYCDELHGLRDSGYLTRLDTAFSRDQSHKIYVQDRMKENGAELWRWLCEGAQIYVCGDASRMAKDVDASLHEVIARHGGMNAEAAGDYVSQLHDDGRYHRDVY</sequence>
<evidence type="ECO:0000313" key="14">
    <source>
        <dbReference type="Proteomes" id="UP000006056"/>
    </source>
</evidence>
<evidence type="ECO:0000256" key="6">
    <source>
        <dbReference type="ARBA" id="ARBA00022827"/>
    </source>
</evidence>
<dbReference type="InterPro" id="IPR029039">
    <property type="entry name" value="Flavoprotein-like_sf"/>
</dbReference>
<dbReference type="RefSeq" id="WP_014785092.1">
    <property type="nucleotide sequence ID" value="NC_018014.1"/>
</dbReference>
<dbReference type="Gene3D" id="1.20.990.10">
    <property type="entry name" value="NADPH-cytochrome p450 Reductase, Chain A, domain 3"/>
    <property type="match status" value="1"/>
</dbReference>
<keyword evidence="14" id="KW-1185">Reference proteome</keyword>
<evidence type="ECO:0000256" key="1">
    <source>
        <dbReference type="ARBA" id="ARBA00001917"/>
    </source>
</evidence>
<dbReference type="PANTHER" id="PTHR19384:SF128">
    <property type="entry name" value="NADPH OXIDOREDUCTASE A"/>
    <property type="match status" value="1"/>
</dbReference>
<comment type="cofactor">
    <cofactor evidence="2">
        <name>FAD</name>
        <dbReference type="ChEBI" id="CHEBI:57692"/>
    </cofactor>
</comment>
<dbReference type="SUPFAM" id="SSF52218">
    <property type="entry name" value="Flavoproteins"/>
    <property type="match status" value="1"/>
</dbReference>
<keyword evidence="5" id="KW-0288">FMN</keyword>
<dbReference type="EMBL" id="CP003379">
    <property type="protein sequence ID" value="AFL87523.1"/>
    <property type="molecule type" value="Genomic_DNA"/>
</dbReference>
<comment type="cofactor">
    <cofactor evidence="1">
        <name>FMN</name>
        <dbReference type="ChEBI" id="CHEBI:58210"/>
    </cofactor>
</comment>
<evidence type="ECO:0000256" key="2">
    <source>
        <dbReference type="ARBA" id="ARBA00001974"/>
    </source>
</evidence>
<dbReference type="SUPFAM" id="SSF52343">
    <property type="entry name" value="Ferredoxin reductase-like, C-terminal NADP-linked domain"/>
    <property type="match status" value="1"/>
</dbReference>
<dbReference type="PRINTS" id="PR00369">
    <property type="entry name" value="FLAVODOXIN"/>
</dbReference>
<dbReference type="Gene3D" id="2.40.30.10">
    <property type="entry name" value="Translation factors"/>
    <property type="match status" value="1"/>
</dbReference>
<keyword evidence="8" id="KW-0560">Oxidoreductase</keyword>
<dbReference type="InterPro" id="IPR001709">
    <property type="entry name" value="Flavoprot_Pyr_Nucl_cyt_Rdtase"/>
</dbReference>
<keyword evidence="4" id="KW-0285">Flavoprotein</keyword>
<evidence type="ECO:0000256" key="7">
    <source>
        <dbReference type="ARBA" id="ARBA00022857"/>
    </source>
</evidence>
<evidence type="ECO:0000313" key="13">
    <source>
        <dbReference type="EMBL" id="AFL87523.1"/>
    </source>
</evidence>
<dbReference type="Gene3D" id="3.40.50.360">
    <property type="match status" value="1"/>
</dbReference>
<dbReference type="CDD" id="cd06199">
    <property type="entry name" value="SiR"/>
    <property type="match status" value="1"/>
</dbReference>
<dbReference type="AlphaFoldDB" id="I3ZE55"/>
<dbReference type="PROSITE" id="PS50902">
    <property type="entry name" value="FLAVODOXIN_LIKE"/>
    <property type="match status" value="1"/>
</dbReference>
<gene>
    <name evidence="13" type="ordered locus">Terro_1213</name>
</gene>
<dbReference type="PRINTS" id="PR00371">
    <property type="entry name" value="FPNCR"/>
</dbReference>
<dbReference type="GO" id="GO:0005829">
    <property type="term" value="C:cytosol"/>
    <property type="evidence" value="ECO:0007669"/>
    <property type="project" value="TreeGrafter"/>
</dbReference>
<dbReference type="FunFam" id="3.40.50.80:FF:000001">
    <property type="entry name" value="NADPH--cytochrome P450 reductase 1"/>
    <property type="match status" value="1"/>
</dbReference>
<dbReference type="PANTHER" id="PTHR19384">
    <property type="entry name" value="NITRIC OXIDE SYNTHASE-RELATED"/>
    <property type="match status" value="1"/>
</dbReference>
<keyword evidence="9" id="KW-0198">Cysteine biosynthesis</keyword>
<evidence type="ECO:0000259" key="11">
    <source>
        <dbReference type="PROSITE" id="PS50902"/>
    </source>
</evidence>
<dbReference type="Pfam" id="PF00175">
    <property type="entry name" value="NAD_binding_1"/>
    <property type="match status" value="1"/>
</dbReference>
<dbReference type="InterPro" id="IPR017927">
    <property type="entry name" value="FAD-bd_FR_type"/>
</dbReference>
<keyword evidence="7" id="KW-0521">NADP</keyword>
<dbReference type="GO" id="GO:0050660">
    <property type="term" value="F:flavin adenine dinucleotide binding"/>
    <property type="evidence" value="ECO:0007669"/>
    <property type="project" value="TreeGrafter"/>
</dbReference>
<protein>
    <recommendedName>
        <fullName evidence="3">assimilatory sulfite reductase (NADPH)</fullName>
        <ecNumber evidence="3">1.8.1.2</ecNumber>
    </recommendedName>
</protein>
<dbReference type="InterPro" id="IPR001094">
    <property type="entry name" value="Flavdoxin-like"/>
</dbReference>
<dbReference type="GO" id="GO:0004783">
    <property type="term" value="F:sulfite reductase (NADPH) activity"/>
    <property type="evidence" value="ECO:0007669"/>
    <property type="project" value="UniProtKB-EC"/>
</dbReference>
<dbReference type="InterPro" id="IPR017938">
    <property type="entry name" value="Riboflavin_synthase-like_b-brl"/>
</dbReference>
<feature type="domain" description="Flavodoxin-like" evidence="11">
    <location>
        <begin position="43"/>
        <end position="181"/>
    </location>
</feature>
<evidence type="ECO:0000256" key="3">
    <source>
        <dbReference type="ARBA" id="ARBA00012604"/>
    </source>
</evidence>
<evidence type="ECO:0000256" key="10">
    <source>
        <dbReference type="ARBA" id="ARBA00052219"/>
    </source>
</evidence>
<dbReference type="Proteomes" id="UP000006056">
    <property type="component" value="Chromosome"/>
</dbReference>
<dbReference type="STRING" id="926566.Terro_1213"/>
<dbReference type="PATRIC" id="fig|926566.3.peg.1193"/>
<feature type="domain" description="FAD-binding FR-type" evidence="12">
    <location>
        <begin position="217"/>
        <end position="435"/>
    </location>
</feature>
<dbReference type="InterPro" id="IPR039261">
    <property type="entry name" value="FNR_nucleotide-bd"/>
</dbReference>
<dbReference type="HOGENOM" id="CLU_001570_17_7_0"/>
<dbReference type="InterPro" id="IPR001433">
    <property type="entry name" value="OxRdtase_FAD/NAD-bd"/>
</dbReference>
<dbReference type="NCBIfam" id="NF004859">
    <property type="entry name" value="PRK06214.1"/>
    <property type="match status" value="1"/>
</dbReference>
<dbReference type="OrthoDB" id="9789468at2"/>
<dbReference type="EC" id="1.8.1.2" evidence="3"/>
<proteinExistence type="predicted"/>
<comment type="catalytic activity">
    <reaction evidence="10">
        <text>hydrogen sulfide + 3 NADP(+) + 3 H2O = sulfite + 3 NADPH + 4 H(+)</text>
        <dbReference type="Rhea" id="RHEA:13801"/>
        <dbReference type="ChEBI" id="CHEBI:15377"/>
        <dbReference type="ChEBI" id="CHEBI:15378"/>
        <dbReference type="ChEBI" id="CHEBI:17359"/>
        <dbReference type="ChEBI" id="CHEBI:29919"/>
        <dbReference type="ChEBI" id="CHEBI:57783"/>
        <dbReference type="ChEBI" id="CHEBI:58349"/>
        <dbReference type="EC" id="1.8.1.2"/>
    </reaction>
</comment>